<dbReference type="AlphaFoldDB" id="A0AAW2ZHM4"/>
<feature type="region of interest" description="Disordered" evidence="1">
    <location>
        <begin position="1"/>
        <end position="79"/>
    </location>
</feature>
<gene>
    <name evidence="2" type="ORF">AKO1_010642</name>
</gene>
<feature type="compositionally biased region" description="Polar residues" evidence="1">
    <location>
        <begin position="41"/>
        <end position="54"/>
    </location>
</feature>
<dbReference type="EMBL" id="JAOPGA020001545">
    <property type="protein sequence ID" value="KAL0489311.1"/>
    <property type="molecule type" value="Genomic_DNA"/>
</dbReference>
<protein>
    <submittedName>
        <fullName evidence="2">X-ray repair cross-complementing protein</fullName>
    </submittedName>
</protein>
<keyword evidence="3" id="KW-1185">Reference proteome</keyword>
<feature type="compositionally biased region" description="Basic and acidic residues" evidence="1">
    <location>
        <begin position="55"/>
        <end position="70"/>
    </location>
</feature>
<accession>A0AAW2ZHM4</accession>
<sequence>MVEPNNEPTSNSNQTSEAIDDDGFRTLLDVVCEQPRAPVNGSGNDIQKDQLQNGTHDKTSQSDEHVEKDTLSSSTAPKNSASNYITLQVLGRRLTFYRGPNHQTPQTNTNTSLYSFARSWYLSSLPRVQDGDSSRWNVIDLTTLTNNNTLNNTSNVITDDKDVVVTNTQHTIELEYESGTDFLTQITKKKRKRESKETLFTNMIEWCRNTKRQRRLREANQETAKKIELLCNESDTL</sequence>
<reference evidence="2 3" key="1">
    <citation type="submission" date="2024-03" db="EMBL/GenBank/DDBJ databases">
        <title>The Acrasis kona genome and developmental transcriptomes reveal deep origins of eukaryotic multicellular pathways.</title>
        <authorList>
            <person name="Sheikh S."/>
            <person name="Fu C.-J."/>
            <person name="Brown M.W."/>
            <person name="Baldauf S.L."/>
        </authorList>
    </citation>
    <scope>NUCLEOTIDE SEQUENCE [LARGE SCALE GENOMIC DNA]</scope>
    <source>
        <strain evidence="2 3">ATCC MYA-3509</strain>
    </source>
</reference>
<evidence type="ECO:0000313" key="2">
    <source>
        <dbReference type="EMBL" id="KAL0489311.1"/>
    </source>
</evidence>
<feature type="compositionally biased region" description="Polar residues" evidence="1">
    <location>
        <begin position="1"/>
        <end position="17"/>
    </location>
</feature>
<proteinExistence type="predicted"/>
<comment type="caution">
    <text evidence="2">The sequence shown here is derived from an EMBL/GenBank/DDBJ whole genome shotgun (WGS) entry which is preliminary data.</text>
</comment>
<name>A0AAW2ZHM4_9EUKA</name>
<dbReference type="Proteomes" id="UP001431209">
    <property type="component" value="Unassembled WGS sequence"/>
</dbReference>
<organism evidence="2 3">
    <name type="scientific">Acrasis kona</name>
    <dbReference type="NCBI Taxonomy" id="1008807"/>
    <lineage>
        <taxon>Eukaryota</taxon>
        <taxon>Discoba</taxon>
        <taxon>Heterolobosea</taxon>
        <taxon>Tetramitia</taxon>
        <taxon>Eutetramitia</taxon>
        <taxon>Acrasidae</taxon>
        <taxon>Acrasis</taxon>
    </lineage>
</organism>
<evidence type="ECO:0000313" key="3">
    <source>
        <dbReference type="Proteomes" id="UP001431209"/>
    </source>
</evidence>
<evidence type="ECO:0000256" key="1">
    <source>
        <dbReference type="SAM" id="MobiDB-lite"/>
    </source>
</evidence>